<dbReference type="GO" id="GO:0016020">
    <property type="term" value="C:membrane"/>
    <property type="evidence" value="ECO:0007669"/>
    <property type="project" value="TreeGrafter"/>
</dbReference>
<dbReference type="GO" id="GO:0043022">
    <property type="term" value="F:ribosome binding"/>
    <property type="evidence" value="ECO:0007669"/>
    <property type="project" value="TreeGrafter"/>
</dbReference>
<organism evidence="2">
    <name type="scientific">marine sediment metagenome</name>
    <dbReference type="NCBI Taxonomy" id="412755"/>
    <lineage>
        <taxon>unclassified sequences</taxon>
        <taxon>metagenomes</taxon>
        <taxon>ecological metagenomes</taxon>
    </lineage>
</organism>
<reference evidence="2" key="1">
    <citation type="journal article" date="2014" name="Front. Microbiol.">
        <title>High frequency of phylogenetically diverse reductive dehalogenase-homologous genes in deep subseafloor sedimentary metagenomes.</title>
        <authorList>
            <person name="Kawai M."/>
            <person name="Futagami T."/>
            <person name="Toyoda A."/>
            <person name="Takaki Y."/>
            <person name="Nishi S."/>
            <person name="Hori S."/>
            <person name="Arai W."/>
            <person name="Tsubouchi T."/>
            <person name="Morono Y."/>
            <person name="Uchiyama I."/>
            <person name="Ito T."/>
            <person name="Fujiyama A."/>
            <person name="Inagaki F."/>
            <person name="Takami H."/>
        </authorList>
    </citation>
    <scope>NUCLEOTIDE SEQUENCE</scope>
    <source>
        <strain evidence="2">Expedition CK06-06</strain>
    </source>
</reference>
<dbReference type="Pfam" id="PF05198">
    <property type="entry name" value="IF3_N"/>
    <property type="match status" value="1"/>
</dbReference>
<dbReference type="InterPro" id="IPR001288">
    <property type="entry name" value="Translation_initiation_fac_3"/>
</dbReference>
<feature type="non-terminal residue" evidence="2">
    <location>
        <position position="84"/>
    </location>
</feature>
<dbReference type="AlphaFoldDB" id="X0WD39"/>
<dbReference type="Gene3D" id="3.10.20.80">
    <property type="entry name" value="Translation initiation factor 3 (IF-3), N-terminal domain"/>
    <property type="match status" value="1"/>
</dbReference>
<dbReference type="GO" id="GO:0005829">
    <property type="term" value="C:cytosol"/>
    <property type="evidence" value="ECO:0007669"/>
    <property type="project" value="TreeGrafter"/>
</dbReference>
<dbReference type="NCBIfam" id="TIGR00168">
    <property type="entry name" value="infC"/>
    <property type="match status" value="1"/>
</dbReference>
<dbReference type="GO" id="GO:0032790">
    <property type="term" value="P:ribosome disassembly"/>
    <property type="evidence" value="ECO:0007669"/>
    <property type="project" value="TreeGrafter"/>
</dbReference>
<dbReference type="InterPro" id="IPR019813">
    <property type="entry name" value="Translation_initiation_fac3_CS"/>
</dbReference>
<evidence type="ECO:0000313" key="2">
    <source>
        <dbReference type="EMBL" id="GAG28894.1"/>
    </source>
</evidence>
<proteinExistence type="predicted"/>
<accession>X0WD39</accession>
<dbReference type="GO" id="GO:0003743">
    <property type="term" value="F:translation initiation factor activity"/>
    <property type="evidence" value="ECO:0007669"/>
    <property type="project" value="InterPro"/>
</dbReference>
<dbReference type="InterPro" id="IPR036787">
    <property type="entry name" value="T_IF-3_N_sf"/>
</dbReference>
<name>X0WD39_9ZZZZ</name>
<comment type="caution">
    <text evidence="2">The sequence shown here is derived from an EMBL/GenBank/DDBJ whole genome shotgun (WGS) entry which is preliminary data.</text>
</comment>
<sequence length="84" mass="9848">MIDQDQNQLGVIPINEALNRAREVGLDLVEVSPMERPPVCRVMDYGKYKYERKKRQKQAHGAHVIVLKEIRLRPKTDTHDREVK</sequence>
<dbReference type="PANTHER" id="PTHR10938:SF0">
    <property type="entry name" value="TRANSLATION INITIATION FACTOR IF-3, MITOCHONDRIAL"/>
    <property type="match status" value="1"/>
</dbReference>
<feature type="domain" description="Translation initiation factor 3 N-terminal" evidence="1">
    <location>
        <begin position="2"/>
        <end position="59"/>
    </location>
</feature>
<dbReference type="PROSITE" id="PS00938">
    <property type="entry name" value="IF3"/>
    <property type="match status" value="1"/>
</dbReference>
<evidence type="ECO:0000259" key="1">
    <source>
        <dbReference type="Pfam" id="PF05198"/>
    </source>
</evidence>
<dbReference type="InterPro" id="IPR019814">
    <property type="entry name" value="Translation_initiation_fac_3_N"/>
</dbReference>
<protein>
    <recommendedName>
        <fullName evidence="1">Translation initiation factor 3 N-terminal domain-containing protein</fullName>
    </recommendedName>
</protein>
<dbReference type="PANTHER" id="PTHR10938">
    <property type="entry name" value="TRANSLATION INITIATION FACTOR IF-3"/>
    <property type="match status" value="1"/>
</dbReference>
<dbReference type="SUPFAM" id="SSF54364">
    <property type="entry name" value="Translation initiation factor IF3, N-terminal domain"/>
    <property type="match status" value="1"/>
</dbReference>
<gene>
    <name evidence="2" type="ORF">S01H1_69755</name>
</gene>
<dbReference type="EMBL" id="BARS01046333">
    <property type="protein sequence ID" value="GAG28894.1"/>
    <property type="molecule type" value="Genomic_DNA"/>
</dbReference>